<evidence type="ECO:0000313" key="13">
    <source>
        <dbReference type="EMBL" id="CAD6233648.1"/>
    </source>
</evidence>
<dbReference type="InterPro" id="IPR053793">
    <property type="entry name" value="PB1-like"/>
</dbReference>
<proteinExistence type="inferred from homology"/>
<comment type="function">
    <text evidence="1 10">Aux/IAA proteins are short-lived transcriptional factors that function as repressors of early auxin response genes at low auxin concentrations.</text>
</comment>
<evidence type="ECO:0000256" key="3">
    <source>
        <dbReference type="ARBA" id="ARBA00006728"/>
    </source>
</evidence>
<dbReference type="Proteomes" id="UP000604825">
    <property type="component" value="Unassembled WGS sequence"/>
</dbReference>
<comment type="subcellular location">
    <subcellularLocation>
        <location evidence="2 10">Nucleus</location>
    </subcellularLocation>
</comment>
<dbReference type="PANTHER" id="PTHR31734">
    <property type="entry name" value="AUXIN-RESPONSIVE PROTEIN IAA17"/>
    <property type="match status" value="1"/>
</dbReference>
<dbReference type="GO" id="GO:0005634">
    <property type="term" value="C:nucleus"/>
    <property type="evidence" value="ECO:0007669"/>
    <property type="project" value="UniProtKB-SubCell"/>
</dbReference>
<dbReference type="EMBL" id="CAJGYO010000005">
    <property type="protein sequence ID" value="CAD6233648.1"/>
    <property type="molecule type" value="Genomic_DNA"/>
</dbReference>
<feature type="compositionally biased region" description="Basic and acidic residues" evidence="11">
    <location>
        <begin position="1"/>
        <end position="10"/>
    </location>
</feature>
<dbReference type="Pfam" id="PF02309">
    <property type="entry name" value="AUX_IAA"/>
    <property type="match status" value="1"/>
</dbReference>
<dbReference type="GO" id="GO:0009734">
    <property type="term" value="P:auxin-activated signaling pathway"/>
    <property type="evidence" value="ECO:0007669"/>
    <property type="project" value="UniProtKB-UniRule"/>
</dbReference>
<dbReference type="InterPro" id="IPR003311">
    <property type="entry name" value="AUX_IAA"/>
</dbReference>
<sequence>MAHDDLRGTELRLGLPGSESPDGRPTAATPTLDLLPSKGAKRVFAHEAQVPPAAASGDGNQAEAEVRGEGDKKVAAPPQPAAKWVPPADSLWAQVVGWPPVRSYRKNTMATSQLKSSKEESDAKQGQGFLYVKVSMDGAPYLRKVDLKTYKSYKELSLGLEKMFVDFSTGRSGSNGLKGKDGASESRNDGEFVLTYEDKDGDWMLVGDVPWKMFTDSCRRLRIMKGSDAIGLAPRAGGKSKNKN</sequence>
<dbReference type="InterPro" id="IPR033389">
    <property type="entry name" value="AUX/IAA_dom"/>
</dbReference>
<feature type="region of interest" description="Disordered" evidence="11">
    <location>
        <begin position="1"/>
        <end position="85"/>
    </location>
</feature>
<evidence type="ECO:0000256" key="11">
    <source>
        <dbReference type="SAM" id="MobiDB-lite"/>
    </source>
</evidence>
<feature type="domain" description="PB1" evidence="12">
    <location>
        <begin position="129"/>
        <end position="226"/>
    </location>
</feature>
<evidence type="ECO:0000256" key="10">
    <source>
        <dbReference type="RuleBase" id="RU004549"/>
    </source>
</evidence>
<dbReference type="FunFam" id="3.10.20.90:FF:000078">
    <property type="entry name" value="Auxin-responsive protein"/>
    <property type="match status" value="1"/>
</dbReference>
<dbReference type="PANTHER" id="PTHR31734:SF95">
    <property type="entry name" value="AUXIN-RESPONSIVE PROTEIN IAA3"/>
    <property type="match status" value="1"/>
</dbReference>
<keyword evidence="9 10" id="KW-0927">Auxin signaling pathway</keyword>
<evidence type="ECO:0000259" key="12">
    <source>
        <dbReference type="PROSITE" id="PS51745"/>
    </source>
</evidence>
<dbReference type="Gene3D" id="3.10.20.90">
    <property type="entry name" value="Phosphatidylinositol 3-kinase Catalytic Subunit, Chain A, domain 1"/>
    <property type="match status" value="1"/>
</dbReference>
<dbReference type="AlphaFoldDB" id="A0A811P400"/>
<gene>
    <name evidence="13" type="ORF">NCGR_LOCUS22952</name>
</gene>
<comment type="caution">
    <text evidence="13">The sequence shown here is derived from an EMBL/GenBank/DDBJ whole genome shotgun (WGS) entry which is preliminary data.</text>
</comment>
<accession>A0A811P400</accession>
<evidence type="ECO:0000256" key="6">
    <source>
        <dbReference type="ARBA" id="ARBA00023015"/>
    </source>
</evidence>
<evidence type="ECO:0000256" key="8">
    <source>
        <dbReference type="ARBA" id="ARBA00023242"/>
    </source>
</evidence>
<comment type="similarity">
    <text evidence="3 10">Belongs to the Aux/IAA family.</text>
</comment>
<evidence type="ECO:0000313" key="14">
    <source>
        <dbReference type="Proteomes" id="UP000604825"/>
    </source>
</evidence>
<dbReference type="PROSITE" id="PS51745">
    <property type="entry name" value="PB1"/>
    <property type="match status" value="1"/>
</dbReference>
<name>A0A811P400_9POAL</name>
<keyword evidence="14" id="KW-1185">Reference proteome</keyword>
<dbReference type="OrthoDB" id="7848332at2759"/>
<dbReference type="SUPFAM" id="SSF54277">
    <property type="entry name" value="CAD &amp; PB1 domains"/>
    <property type="match status" value="1"/>
</dbReference>
<dbReference type="GO" id="GO:0006355">
    <property type="term" value="P:regulation of DNA-templated transcription"/>
    <property type="evidence" value="ECO:0007669"/>
    <property type="project" value="InterPro"/>
</dbReference>
<keyword evidence="7 10" id="KW-0804">Transcription</keyword>
<keyword evidence="8 10" id="KW-0539">Nucleus</keyword>
<evidence type="ECO:0000256" key="5">
    <source>
        <dbReference type="ARBA" id="ARBA00022491"/>
    </source>
</evidence>
<reference evidence="13" key="1">
    <citation type="submission" date="2020-10" db="EMBL/GenBank/DDBJ databases">
        <authorList>
            <person name="Han B."/>
            <person name="Lu T."/>
            <person name="Zhao Q."/>
            <person name="Huang X."/>
            <person name="Zhao Y."/>
        </authorList>
    </citation>
    <scope>NUCLEOTIDE SEQUENCE</scope>
</reference>
<keyword evidence="5 10" id="KW-0678">Repressor</keyword>
<keyword evidence="6 10" id="KW-0805">Transcription regulation</keyword>
<comment type="subunit">
    <text evidence="4 10">Homodimers and heterodimers.</text>
</comment>
<evidence type="ECO:0000256" key="1">
    <source>
        <dbReference type="ARBA" id="ARBA00002159"/>
    </source>
</evidence>
<evidence type="ECO:0000256" key="4">
    <source>
        <dbReference type="ARBA" id="ARBA00011726"/>
    </source>
</evidence>
<evidence type="ECO:0000256" key="9">
    <source>
        <dbReference type="ARBA" id="ARBA00023294"/>
    </source>
</evidence>
<evidence type="ECO:0000256" key="2">
    <source>
        <dbReference type="ARBA" id="ARBA00004123"/>
    </source>
</evidence>
<protein>
    <recommendedName>
        <fullName evidence="10">Auxin-responsive protein</fullName>
    </recommendedName>
</protein>
<organism evidence="13 14">
    <name type="scientific">Miscanthus lutarioriparius</name>
    <dbReference type="NCBI Taxonomy" id="422564"/>
    <lineage>
        <taxon>Eukaryota</taxon>
        <taxon>Viridiplantae</taxon>
        <taxon>Streptophyta</taxon>
        <taxon>Embryophyta</taxon>
        <taxon>Tracheophyta</taxon>
        <taxon>Spermatophyta</taxon>
        <taxon>Magnoliopsida</taxon>
        <taxon>Liliopsida</taxon>
        <taxon>Poales</taxon>
        <taxon>Poaceae</taxon>
        <taxon>PACMAD clade</taxon>
        <taxon>Panicoideae</taxon>
        <taxon>Andropogonodae</taxon>
        <taxon>Andropogoneae</taxon>
        <taxon>Saccharinae</taxon>
        <taxon>Miscanthus</taxon>
    </lineage>
</organism>
<evidence type="ECO:0000256" key="7">
    <source>
        <dbReference type="ARBA" id="ARBA00023163"/>
    </source>
</evidence>
<feature type="compositionally biased region" description="Basic and acidic residues" evidence="11">
    <location>
        <begin position="64"/>
        <end position="74"/>
    </location>
</feature>